<sequence>MAAPTIDDLLQHQKFEVLNEEQVASFMKHGFLRIPGAISPEKCDWWTRDVWHRLGFDPNDKSSWTTERTHMSKHHAVSAKEIAPKAWAAICELCGGEDRIYPGVEMWTDAFIVNSGSPETEGKKVPPKKLDNWHVDGDFFVHFLDSPEQGLLVIPYWSDVDENGGATWICDEGPKRIGQILYDHPEGLGPMLRPRSEQLEHQDQHSIFIQAAQEAPDESFHEMTGKKGDVILMHPLMLHSASRNGRRSDLRIGIITNPLVALSAPFEFQRTNPADYSLVELKTIADLGGPAKFINGWNITGERQMFVPGRVLRQRKMQEEENDRLRKLDLPLADNSLVQLPEFLAEQKVAKAGA</sequence>
<dbReference type="RefSeq" id="XP_013265345.1">
    <property type="nucleotide sequence ID" value="XM_013409891.1"/>
</dbReference>
<protein>
    <recommendedName>
        <fullName evidence="3">Phytanoyl-CoA dioxygenase</fullName>
    </recommendedName>
</protein>
<dbReference type="GeneID" id="25275679"/>
<dbReference type="HOGENOM" id="CLU_053011_0_0_1"/>
<dbReference type="EMBL" id="AMGV01000001">
    <property type="protein sequence ID" value="KEF62755.1"/>
    <property type="molecule type" value="Genomic_DNA"/>
</dbReference>
<evidence type="ECO:0000313" key="1">
    <source>
        <dbReference type="EMBL" id="KEF62755.1"/>
    </source>
</evidence>
<dbReference type="Pfam" id="PF05721">
    <property type="entry name" value="PhyH"/>
    <property type="match status" value="1"/>
</dbReference>
<proteinExistence type="predicted"/>
<organism evidence="1 2">
    <name type="scientific">Exophiala aquamarina CBS 119918</name>
    <dbReference type="NCBI Taxonomy" id="1182545"/>
    <lineage>
        <taxon>Eukaryota</taxon>
        <taxon>Fungi</taxon>
        <taxon>Dikarya</taxon>
        <taxon>Ascomycota</taxon>
        <taxon>Pezizomycotina</taxon>
        <taxon>Eurotiomycetes</taxon>
        <taxon>Chaetothyriomycetidae</taxon>
        <taxon>Chaetothyriales</taxon>
        <taxon>Herpotrichiellaceae</taxon>
        <taxon>Exophiala</taxon>
    </lineage>
</organism>
<name>A0A072Q4C5_9EURO</name>
<evidence type="ECO:0008006" key="3">
    <source>
        <dbReference type="Google" id="ProtNLM"/>
    </source>
</evidence>
<evidence type="ECO:0000313" key="2">
    <source>
        <dbReference type="Proteomes" id="UP000027920"/>
    </source>
</evidence>
<dbReference type="VEuPathDB" id="FungiDB:A1O9_00728"/>
<dbReference type="SUPFAM" id="SSF51197">
    <property type="entry name" value="Clavaminate synthase-like"/>
    <property type="match status" value="1"/>
</dbReference>
<dbReference type="Proteomes" id="UP000027920">
    <property type="component" value="Unassembled WGS sequence"/>
</dbReference>
<keyword evidence="2" id="KW-1185">Reference proteome</keyword>
<comment type="caution">
    <text evidence="1">The sequence shown here is derived from an EMBL/GenBank/DDBJ whole genome shotgun (WGS) entry which is preliminary data.</text>
</comment>
<accession>A0A072Q4C5</accession>
<dbReference type="Gene3D" id="2.60.120.620">
    <property type="entry name" value="q2cbj1_9rhob like domain"/>
    <property type="match status" value="1"/>
</dbReference>
<reference evidence="1 2" key="1">
    <citation type="submission" date="2013-03" db="EMBL/GenBank/DDBJ databases">
        <title>The Genome Sequence of Exophiala aquamarina CBS 119918.</title>
        <authorList>
            <consortium name="The Broad Institute Genomics Platform"/>
            <person name="Cuomo C."/>
            <person name="de Hoog S."/>
            <person name="Gorbushina A."/>
            <person name="Walker B."/>
            <person name="Young S.K."/>
            <person name="Zeng Q."/>
            <person name="Gargeya S."/>
            <person name="Fitzgerald M."/>
            <person name="Haas B."/>
            <person name="Abouelleil A."/>
            <person name="Allen A.W."/>
            <person name="Alvarado L."/>
            <person name="Arachchi H.M."/>
            <person name="Berlin A.M."/>
            <person name="Chapman S.B."/>
            <person name="Gainer-Dewar J."/>
            <person name="Goldberg J."/>
            <person name="Griggs A."/>
            <person name="Gujja S."/>
            <person name="Hansen M."/>
            <person name="Howarth C."/>
            <person name="Imamovic A."/>
            <person name="Ireland A."/>
            <person name="Larimer J."/>
            <person name="McCowan C."/>
            <person name="Murphy C."/>
            <person name="Pearson M."/>
            <person name="Poon T.W."/>
            <person name="Priest M."/>
            <person name="Roberts A."/>
            <person name="Saif S."/>
            <person name="Shea T."/>
            <person name="Sisk P."/>
            <person name="Sykes S."/>
            <person name="Wortman J."/>
            <person name="Nusbaum C."/>
            <person name="Birren B."/>
        </authorList>
    </citation>
    <scope>NUCLEOTIDE SEQUENCE [LARGE SCALE GENOMIC DNA]</scope>
    <source>
        <strain evidence="1 2">CBS 119918</strain>
    </source>
</reference>
<dbReference type="OrthoDB" id="4664297at2759"/>
<gene>
    <name evidence="1" type="ORF">A1O9_00728</name>
</gene>
<dbReference type="InterPro" id="IPR008775">
    <property type="entry name" value="Phytyl_CoA_dOase-like"/>
</dbReference>
<dbReference type="AlphaFoldDB" id="A0A072Q4C5"/>